<dbReference type="EMBL" id="JAHIBW010000023">
    <property type="protein sequence ID" value="KAG7298684.1"/>
    <property type="molecule type" value="Genomic_DNA"/>
</dbReference>
<evidence type="ECO:0000313" key="2">
    <source>
        <dbReference type="Proteomes" id="UP000823941"/>
    </source>
</evidence>
<name>A0ABQ7Q1S9_PLUXY</name>
<proteinExistence type="predicted"/>
<keyword evidence="2" id="KW-1185">Reference proteome</keyword>
<reference evidence="1 2" key="1">
    <citation type="submission" date="2021-06" db="EMBL/GenBank/DDBJ databases">
        <title>A haploid diamondback moth (Plutella xylostella L.) genome assembly resolves 31 chromosomes and identifies a diamide resistance mutation.</title>
        <authorList>
            <person name="Ward C.M."/>
            <person name="Perry K.D."/>
            <person name="Baker G."/>
            <person name="Powis K."/>
            <person name="Heckel D.G."/>
            <person name="Baxter S.W."/>
        </authorList>
    </citation>
    <scope>NUCLEOTIDE SEQUENCE [LARGE SCALE GENOMIC DNA]</scope>
    <source>
        <strain evidence="1 2">LV</strain>
        <tissue evidence="1">Single pupa</tissue>
    </source>
</reference>
<sequence>MLNAIAPQFITFKDGKLGVNFGGYHAGVGIGGLLGKCIHKTMTSHSLLWRFCE</sequence>
<comment type="caution">
    <text evidence="1">The sequence shown here is derived from an EMBL/GenBank/DDBJ whole genome shotgun (WGS) entry which is preliminary data.</text>
</comment>
<dbReference type="Proteomes" id="UP000823941">
    <property type="component" value="Chromosome 23"/>
</dbReference>
<gene>
    <name evidence="1" type="ORF">JYU34_017090</name>
</gene>
<protein>
    <submittedName>
        <fullName evidence="1">Uncharacterized protein</fullName>
    </submittedName>
</protein>
<evidence type="ECO:0000313" key="1">
    <source>
        <dbReference type="EMBL" id="KAG7298684.1"/>
    </source>
</evidence>
<accession>A0ABQ7Q1S9</accession>
<organism evidence="1 2">
    <name type="scientific">Plutella xylostella</name>
    <name type="common">Diamondback moth</name>
    <name type="synonym">Plutella maculipennis</name>
    <dbReference type="NCBI Taxonomy" id="51655"/>
    <lineage>
        <taxon>Eukaryota</taxon>
        <taxon>Metazoa</taxon>
        <taxon>Ecdysozoa</taxon>
        <taxon>Arthropoda</taxon>
        <taxon>Hexapoda</taxon>
        <taxon>Insecta</taxon>
        <taxon>Pterygota</taxon>
        <taxon>Neoptera</taxon>
        <taxon>Endopterygota</taxon>
        <taxon>Lepidoptera</taxon>
        <taxon>Glossata</taxon>
        <taxon>Ditrysia</taxon>
        <taxon>Yponomeutoidea</taxon>
        <taxon>Plutellidae</taxon>
        <taxon>Plutella</taxon>
    </lineage>
</organism>